<keyword evidence="1" id="KW-0472">Membrane</keyword>
<organism evidence="2 3">
    <name type="scientific">Luteimonas terrae</name>
    <dbReference type="NCBI Taxonomy" id="1530191"/>
    <lineage>
        <taxon>Bacteria</taxon>
        <taxon>Pseudomonadati</taxon>
        <taxon>Pseudomonadota</taxon>
        <taxon>Gammaproteobacteria</taxon>
        <taxon>Lysobacterales</taxon>
        <taxon>Lysobacteraceae</taxon>
        <taxon>Luteimonas</taxon>
    </lineage>
</organism>
<proteinExistence type="predicted"/>
<feature type="transmembrane region" description="Helical" evidence="1">
    <location>
        <begin position="6"/>
        <end position="25"/>
    </location>
</feature>
<sequence length="94" mass="10317">MSDESGLWLLLVGPSGATALYWALYRFYRNTDKSHAFERETDIDAKPVTGSDVKVRKITGTQATRIQGDNVRAYRARVQRVASPTPDDADGGAS</sequence>
<evidence type="ECO:0000256" key="1">
    <source>
        <dbReference type="SAM" id="Phobius"/>
    </source>
</evidence>
<keyword evidence="1" id="KW-0812">Transmembrane</keyword>
<dbReference type="EMBL" id="JAVDWO010000017">
    <property type="protein sequence ID" value="MDR7194598.1"/>
    <property type="molecule type" value="Genomic_DNA"/>
</dbReference>
<dbReference type="RefSeq" id="WP_310238115.1">
    <property type="nucleotide sequence ID" value="NZ_JAVDWO010000017.1"/>
</dbReference>
<dbReference type="Proteomes" id="UP001256588">
    <property type="component" value="Unassembled WGS sequence"/>
</dbReference>
<reference evidence="2 3" key="1">
    <citation type="submission" date="2023-07" db="EMBL/GenBank/DDBJ databases">
        <title>Sorghum-associated microbial communities from plants grown in Nebraska, USA.</title>
        <authorList>
            <person name="Schachtman D."/>
        </authorList>
    </citation>
    <scope>NUCLEOTIDE SEQUENCE [LARGE SCALE GENOMIC DNA]</scope>
    <source>
        <strain evidence="2 3">4099</strain>
    </source>
</reference>
<evidence type="ECO:0000313" key="2">
    <source>
        <dbReference type="EMBL" id="MDR7194598.1"/>
    </source>
</evidence>
<gene>
    <name evidence="2" type="ORF">J2W68_003346</name>
</gene>
<protein>
    <submittedName>
        <fullName evidence="2">Uncharacterized protein</fullName>
    </submittedName>
</protein>
<accession>A0ABU1Y0P5</accession>
<keyword evidence="1" id="KW-1133">Transmembrane helix</keyword>
<comment type="caution">
    <text evidence="2">The sequence shown here is derived from an EMBL/GenBank/DDBJ whole genome shotgun (WGS) entry which is preliminary data.</text>
</comment>
<keyword evidence="3" id="KW-1185">Reference proteome</keyword>
<evidence type="ECO:0000313" key="3">
    <source>
        <dbReference type="Proteomes" id="UP001256588"/>
    </source>
</evidence>
<name>A0ABU1Y0P5_9GAMM</name>